<reference evidence="1 2" key="1">
    <citation type="submission" date="2018-09" db="EMBL/GenBank/DDBJ databases">
        <title>Metagenome Assembled Genomes from an Advanced Water Purification Facility.</title>
        <authorList>
            <person name="Stamps B.W."/>
            <person name="Spear J.R."/>
        </authorList>
    </citation>
    <scope>NUCLEOTIDE SEQUENCE [LARGE SCALE GENOMIC DNA]</scope>
    <source>
        <strain evidence="1">Bin_63_2</strain>
    </source>
</reference>
<evidence type="ECO:0000313" key="2">
    <source>
        <dbReference type="Proteomes" id="UP000321026"/>
    </source>
</evidence>
<comment type="caution">
    <text evidence="1">The sequence shown here is derived from an EMBL/GenBank/DDBJ whole genome shotgun (WGS) entry which is preliminary data.</text>
</comment>
<dbReference type="AlphaFoldDB" id="A0A5C7J501"/>
<proteinExistence type="predicted"/>
<sequence length="84" mass="9641">MAPKYPKGVFATRSEHSPSNLVTYINIDLVELQGFIVQNPEIVQNNSLKLIVWTDENGIHYVTIDSIKKHPGYYDPAKYEHPTR</sequence>
<name>A0A5C7J501_9BACT</name>
<gene>
    <name evidence="1" type="ORF">E6Q11_04260</name>
</gene>
<organism evidence="1 2">
    <name type="scientific">Candidatus Dojkabacteria bacterium</name>
    <dbReference type="NCBI Taxonomy" id="2099670"/>
    <lineage>
        <taxon>Bacteria</taxon>
        <taxon>Candidatus Dojkabacteria</taxon>
    </lineage>
</organism>
<dbReference type="Proteomes" id="UP000321026">
    <property type="component" value="Unassembled WGS sequence"/>
</dbReference>
<protein>
    <submittedName>
        <fullName evidence="1">Uncharacterized protein</fullName>
    </submittedName>
</protein>
<evidence type="ECO:0000313" key="1">
    <source>
        <dbReference type="EMBL" id="TXG76585.1"/>
    </source>
</evidence>
<dbReference type="EMBL" id="SSDS01000070">
    <property type="protein sequence ID" value="TXG76585.1"/>
    <property type="molecule type" value="Genomic_DNA"/>
</dbReference>
<accession>A0A5C7J501</accession>